<dbReference type="AlphaFoldDB" id="A0A0F2M9A5"/>
<dbReference type="KEGG" id="ssck:SPSK_10015"/>
<dbReference type="RefSeq" id="XP_016587417.1">
    <property type="nucleotide sequence ID" value="XM_016736578.1"/>
</dbReference>
<dbReference type="GeneID" id="27671855"/>
<name>A0A0F2M9A5_SPOSC</name>
<protein>
    <submittedName>
        <fullName evidence="1">Uncharacterized protein</fullName>
    </submittedName>
</protein>
<accession>A0A0F2M9A5</accession>
<evidence type="ECO:0000313" key="1">
    <source>
        <dbReference type="EMBL" id="KJR84741.1"/>
    </source>
</evidence>
<sequence>MCHRFKSRWLTCIGANAIRDAKIIERNTFYSGAAVVRTRGRYFVRTGESGNVGIKGVGKCWYVIAAKDERKKRRDGEDRRLDMRKDRAFFDGISMSKTEGAKSTFLENYFRLERKERSRDAYARTEGSFLERKD</sequence>
<dbReference type="VEuPathDB" id="FungiDB:SPSK_10015"/>
<reference evidence="1 2" key="1">
    <citation type="journal article" date="2014" name="BMC Genomics">
        <title>Comparative genomics of the major fungal agents of human and animal Sporotrichosis: Sporothrix schenckii and Sporothrix brasiliensis.</title>
        <authorList>
            <person name="Teixeira M.M."/>
            <person name="de Almeida L.G."/>
            <person name="Kubitschek-Barreira P."/>
            <person name="Alves F.L."/>
            <person name="Kioshima E.S."/>
            <person name="Abadio A.K."/>
            <person name="Fernandes L."/>
            <person name="Derengowski L.S."/>
            <person name="Ferreira K.S."/>
            <person name="Souza R.C."/>
            <person name="Ruiz J.C."/>
            <person name="de Andrade N.C."/>
            <person name="Paes H.C."/>
            <person name="Nicola A.M."/>
            <person name="Albuquerque P."/>
            <person name="Gerber A.L."/>
            <person name="Martins V.P."/>
            <person name="Peconick L.D."/>
            <person name="Neto A.V."/>
            <person name="Chaucanez C.B."/>
            <person name="Silva P.A."/>
            <person name="Cunha O.L."/>
            <person name="de Oliveira F.F."/>
            <person name="dos Santos T.C."/>
            <person name="Barros A.L."/>
            <person name="Soares M.A."/>
            <person name="de Oliveira L.M."/>
            <person name="Marini M.M."/>
            <person name="Villalobos-Duno H."/>
            <person name="Cunha M.M."/>
            <person name="de Hoog S."/>
            <person name="da Silveira J.F."/>
            <person name="Henrissat B."/>
            <person name="Nino-Vega G.A."/>
            <person name="Cisalpino P.S."/>
            <person name="Mora-Montes H.M."/>
            <person name="Almeida S.R."/>
            <person name="Stajich J.E."/>
            <person name="Lopes-Bezerra L.M."/>
            <person name="Vasconcelos A.T."/>
            <person name="Felipe M.S."/>
        </authorList>
    </citation>
    <scope>NUCLEOTIDE SEQUENCE [LARGE SCALE GENOMIC DNA]</scope>
    <source>
        <strain evidence="1 2">1099-18</strain>
    </source>
</reference>
<reference evidence="1 2" key="2">
    <citation type="journal article" date="2015" name="Eukaryot. Cell">
        <title>Asexual propagation of a virulent clone complex in a human and feline outbreak of sporotrichosis.</title>
        <authorList>
            <person name="Teixeira Mde M."/>
            <person name="Rodrigues A.M."/>
            <person name="Tsui C.K."/>
            <person name="de Almeida L.G."/>
            <person name="Van Diepeningen A.D."/>
            <person name="van den Ende B.G."/>
            <person name="Fernandes G.F."/>
            <person name="Kano R."/>
            <person name="Hamelin R.C."/>
            <person name="Lopes-Bezerra L.M."/>
            <person name="Vasconcelos A.T."/>
            <person name="de Hoog S."/>
            <person name="de Camargo Z.P."/>
            <person name="Felipe M.S."/>
        </authorList>
    </citation>
    <scope>NUCLEOTIDE SEQUENCE [LARGE SCALE GENOMIC DNA]</scope>
    <source>
        <strain evidence="1 2">1099-18</strain>
    </source>
</reference>
<comment type="caution">
    <text evidence="1">The sequence shown here is derived from an EMBL/GenBank/DDBJ whole genome shotgun (WGS) entry which is preliminary data.</text>
</comment>
<proteinExistence type="predicted"/>
<organism evidence="1 2">
    <name type="scientific">Sporothrix schenckii 1099-18</name>
    <dbReference type="NCBI Taxonomy" id="1397361"/>
    <lineage>
        <taxon>Eukaryota</taxon>
        <taxon>Fungi</taxon>
        <taxon>Dikarya</taxon>
        <taxon>Ascomycota</taxon>
        <taxon>Pezizomycotina</taxon>
        <taxon>Sordariomycetes</taxon>
        <taxon>Sordariomycetidae</taxon>
        <taxon>Ophiostomatales</taxon>
        <taxon>Ophiostomataceae</taxon>
        <taxon>Sporothrix</taxon>
    </lineage>
</organism>
<dbReference type="Proteomes" id="UP000033710">
    <property type="component" value="Unassembled WGS sequence"/>
</dbReference>
<evidence type="ECO:0000313" key="2">
    <source>
        <dbReference type="Proteomes" id="UP000033710"/>
    </source>
</evidence>
<dbReference type="EMBL" id="AXCR01000007">
    <property type="protein sequence ID" value="KJR84741.1"/>
    <property type="molecule type" value="Genomic_DNA"/>
</dbReference>
<gene>
    <name evidence="1" type="ORF">SPSK_10015</name>
</gene>